<sequence length="214" mass="24721">MPPGRVGPKPIENPDIFEDVDYFLSVEARFMDFTDTVHFLLVLTLLKVKILLDLKDLQKARQTAGPNVPAEILDKILENIPRSSAVRANRRIMETDDLSDEIAKLDKQVDELYQKILETNYYWWRTLVDQPKDAMKTVLARARGGAPPEFGSPLEAAVWINQRSQRFSWFETPGALEFIREKNSHFELPRLSETRRVYGRRADELVRALYGSDD</sequence>
<accession>A0A9W9KRE9</accession>
<reference evidence="1" key="1">
    <citation type="submission" date="2022-11" db="EMBL/GenBank/DDBJ databases">
        <authorList>
            <person name="Petersen C."/>
        </authorList>
    </citation>
    <scope>NUCLEOTIDE SEQUENCE</scope>
    <source>
        <strain evidence="1">IBT 30069</strain>
    </source>
</reference>
<keyword evidence="2" id="KW-1185">Reference proteome</keyword>
<proteinExistence type="predicted"/>
<dbReference type="EMBL" id="JAPQKH010000001">
    <property type="protein sequence ID" value="KAJ5116627.1"/>
    <property type="molecule type" value="Genomic_DNA"/>
</dbReference>
<gene>
    <name evidence="1" type="ORF">N7456_000975</name>
</gene>
<dbReference type="AlphaFoldDB" id="A0A9W9KRE9"/>
<comment type="caution">
    <text evidence="1">The sequence shown here is derived from an EMBL/GenBank/DDBJ whole genome shotgun (WGS) entry which is preliminary data.</text>
</comment>
<protein>
    <submittedName>
        <fullName evidence="1">Uncharacterized protein</fullName>
    </submittedName>
</protein>
<reference evidence="1" key="2">
    <citation type="journal article" date="2023" name="IMA Fungus">
        <title>Comparative genomic study of the Penicillium genus elucidates a diverse pangenome and 15 lateral gene transfer events.</title>
        <authorList>
            <person name="Petersen C."/>
            <person name="Sorensen T."/>
            <person name="Nielsen M.R."/>
            <person name="Sondergaard T.E."/>
            <person name="Sorensen J.L."/>
            <person name="Fitzpatrick D.A."/>
            <person name="Frisvad J.C."/>
            <person name="Nielsen K.L."/>
        </authorList>
    </citation>
    <scope>NUCLEOTIDE SEQUENCE</scope>
    <source>
        <strain evidence="1">IBT 30069</strain>
    </source>
</reference>
<name>A0A9W9KRE9_9EURO</name>
<dbReference type="OrthoDB" id="4366258at2759"/>
<evidence type="ECO:0000313" key="2">
    <source>
        <dbReference type="Proteomes" id="UP001149165"/>
    </source>
</evidence>
<evidence type="ECO:0000313" key="1">
    <source>
        <dbReference type="EMBL" id="KAJ5116627.1"/>
    </source>
</evidence>
<organism evidence="1 2">
    <name type="scientific">Penicillium angulare</name>
    <dbReference type="NCBI Taxonomy" id="116970"/>
    <lineage>
        <taxon>Eukaryota</taxon>
        <taxon>Fungi</taxon>
        <taxon>Dikarya</taxon>
        <taxon>Ascomycota</taxon>
        <taxon>Pezizomycotina</taxon>
        <taxon>Eurotiomycetes</taxon>
        <taxon>Eurotiomycetidae</taxon>
        <taxon>Eurotiales</taxon>
        <taxon>Aspergillaceae</taxon>
        <taxon>Penicillium</taxon>
    </lineage>
</organism>
<dbReference type="Proteomes" id="UP001149165">
    <property type="component" value="Unassembled WGS sequence"/>
</dbReference>